<reference evidence="1" key="1">
    <citation type="submission" date="2020-06" db="EMBL/GenBank/DDBJ databases">
        <authorList>
            <person name="Dong N."/>
        </authorList>
    </citation>
    <scope>NUCLEOTIDE SEQUENCE</scope>
    <source>
        <strain evidence="1">R1692</strain>
    </source>
</reference>
<dbReference type="Pfam" id="PF15890">
    <property type="entry name" value="Peptidase_Mx1"/>
    <property type="match status" value="1"/>
</dbReference>
<dbReference type="Gene3D" id="3.40.390.70">
    <property type="match status" value="1"/>
</dbReference>
<evidence type="ECO:0000313" key="1">
    <source>
        <dbReference type="EMBL" id="MDM1049327.1"/>
    </source>
</evidence>
<dbReference type="Proteomes" id="UP001170954">
    <property type="component" value="Unassembled WGS sequence"/>
</dbReference>
<organism evidence="1 2">
    <name type="scientific">Sphingobacterium hotanense</name>
    <dbReference type="NCBI Taxonomy" id="649196"/>
    <lineage>
        <taxon>Bacteria</taxon>
        <taxon>Pseudomonadati</taxon>
        <taxon>Bacteroidota</taxon>
        <taxon>Sphingobacteriia</taxon>
        <taxon>Sphingobacteriales</taxon>
        <taxon>Sphingobacteriaceae</taxon>
        <taxon>Sphingobacterium</taxon>
    </lineage>
</organism>
<protein>
    <recommendedName>
        <fullName evidence="3">Substrate import-associated zinc metallohydrolase lipoprotein</fullName>
    </recommendedName>
</protein>
<dbReference type="PROSITE" id="PS51257">
    <property type="entry name" value="PROKAR_LIPOPROTEIN"/>
    <property type="match status" value="1"/>
</dbReference>
<proteinExistence type="predicted"/>
<sequence>MKRNNITQYLIPLLLLLLAACGKEEKIKDTPILGLGGDTWVSGPIDDWLKKEFLDPYNIEVKYRWDPYELNYVKSIVPIREEKIQPSMSSVREIWIKPYVKVAGESFIKKYAPKQFVLAGSAEWNNDGTIVLGQAEGGRKIVLLLLNEFDPKDRPQVERMLHTMHHEFAHILHQTKLYPLEWKALNPEWYTATWFNNTDEIAHQQGLISAYAKANADEDFVETVSFLLVYGQAHFDSVVNKENVPTKAKAILRKKESMVVDYFTKQYQIDFRALQRETQSALAAFLAE</sequence>
<comment type="caution">
    <text evidence="1">The sequence shown here is derived from an EMBL/GenBank/DDBJ whole genome shotgun (WGS) entry which is preliminary data.</text>
</comment>
<name>A0ABT7NQ21_9SPHI</name>
<gene>
    <name evidence="1" type="ORF">HX018_13875</name>
</gene>
<dbReference type="RefSeq" id="WP_286651768.1">
    <property type="nucleotide sequence ID" value="NZ_JACAGK010000043.1"/>
</dbReference>
<dbReference type="EMBL" id="JACAGK010000043">
    <property type="protein sequence ID" value="MDM1049327.1"/>
    <property type="molecule type" value="Genomic_DNA"/>
</dbReference>
<dbReference type="InterPro" id="IPR030890">
    <property type="entry name" value="LP_HExxH_w_TonB"/>
</dbReference>
<keyword evidence="2" id="KW-1185">Reference proteome</keyword>
<evidence type="ECO:0000313" key="2">
    <source>
        <dbReference type="Proteomes" id="UP001170954"/>
    </source>
</evidence>
<reference evidence="1" key="2">
    <citation type="journal article" date="2022" name="Sci. Total Environ.">
        <title>Prevalence, transmission, and molecular epidemiology of tet(X)-positive bacteria among humans, animals, and environmental niches in China: An epidemiological, and genomic-based study.</title>
        <authorList>
            <person name="Dong N."/>
            <person name="Zeng Y."/>
            <person name="Cai C."/>
            <person name="Sun C."/>
            <person name="Lu J."/>
            <person name="Liu C."/>
            <person name="Zhou H."/>
            <person name="Sun Q."/>
            <person name="Shu L."/>
            <person name="Wang H."/>
            <person name="Wang Y."/>
            <person name="Wang S."/>
            <person name="Wu C."/>
            <person name="Chan E.W."/>
            <person name="Chen G."/>
            <person name="Shen Z."/>
            <person name="Chen S."/>
            <person name="Zhang R."/>
        </authorList>
    </citation>
    <scope>NUCLEOTIDE SEQUENCE</scope>
    <source>
        <strain evidence="1">R1692</strain>
    </source>
</reference>
<evidence type="ECO:0008006" key="3">
    <source>
        <dbReference type="Google" id="ProtNLM"/>
    </source>
</evidence>
<dbReference type="NCBIfam" id="TIGR04549">
    <property type="entry name" value="LP_HExxH_w_tonB"/>
    <property type="match status" value="1"/>
</dbReference>
<accession>A0ABT7NQ21</accession>